<comment type="similarity">
    <text evidence="2">Belongs to the sodium:solute symporter (SSF) (TC 2.A.21) family.</text>
</comment>
<gene>
    <name evidence="7" type="ORF">METZ01_LOCUS31101</name>
</gene>
<feature type="transmembrane region" description="Helical" evidence="6">
    <location>
        <begin position="126"/>
        <end position="149"/>
    </location>
</feature>
<dbReference type="Gene3D" id="1.20.1730.10">
    <property type="entry name" value="Sodium/glucose cotransporter"/>
    <property type="match status" value="1"/>
</dbReference>
<evidence type="ECO:0000313" key="7">
    <source>
        <dbReference type="EMBL" id="SUZ78247.1"/>
    </source>
</evidence>
<feature type="transmembrane region" description="Helical" evidence="6">
    <location>
        <begin position="401"/>
        <end position="420"/>
    </location>
</feature>
<feature type="transmembrane region" description="Helical" evidence="6">
    <location>
        <begin position="43"/>
        <end position="62"/>
    </location>
</feature>
<feature type="non-terminal residue" evidence="7">
    <location>
        <position position="1"/>
    </location>
</feature>
<name>A0A381QJK5_9ZZZZ</name>
<feature type="transmembrane region" description="Helical" evidence="6">
    <location>
        <begin position="325"/>
        <end position="349"/>
    </location>
</feature>
<evidence type="ECO:0000256" key="5">
    <source>
        <dbReference type="ARBA" id="ARBA00023136"/>
    </source>
</evidence>
<dbReference type="InterPro" id="IPR001734">
    <property type="entry name" value="Na/solute_symporter"/>
</dbReference>
<evidence type="ECO:0008006" key="8">
    <source>
        <dbReference type="Google" id="ProtNLM"/>
    </source>
</evidence>
<feature type="transmembrane region" description="Helical" evidence="6">
    <location>
        <begin position="236"/>
        <end position="253"/>
    </location>
</feature>
<dbReference type="PANTHER" id="PTHR11819">
    <property type="entry name" value="SOLUTE CARRIER FAMILY 5"/>
    <property type="match status" value="1"/>
</dbReference>
<comment type="subcellular location">
    <subcellularLocation>
        <location evidence="1">Membrane</location>
        <topology evidence="1">Multi-pass membrane protein</topology>
    </subcellularLocation>
</comment>
<feature type="transmembrane region" description="Helical" evidence="6">
    <location>
        <begin position="452"/>
        <end position="473"/>
    </location>
</feature>
<dbReference type="GO" id="GO:0005886">
    <property type="term" value="C:plasma membrane"/>
    <property type="evidence" value="ECO:0007669"/>
    <property type="project" value="TreeGrafter"/>
</dbReference>
<feature type="transmembrane region" description="Helical" evidence="6">
    <location>
        <begin position="82"/>
        <end position="105"/>
    </location>
</feature>
<feature type="transmembrane region" description="Helical" evidence="6">
    <location>
        <begin position="494"/>
        <end position="514"/>
    </location>
</feature>
<dbReference type="NCBIfam" id="TIGR00813">
    <property type="entry name" value="sss"/>
    <property type="match status" value="1"/>
</dbReference>
<dbReference type="InterPro" id="IPR038377">
    <property type="entry name" value="Na/Glc_symporter_sf"/>
</dbReference>
<dbReference type="AlphaFoldDB" id="A0A381QJK5"/>
<dbReference type="GO" id="GO:0005412">
    <property type="term" value="F:D-glucose:sodium symporter activity"/>
    <property type="evidence" value="ECO:0007669"/>
    <property type="project" value="TreeGrafter"/>
</dbReference>
<accession>A0A381QJK5</accession>
<keyword evidence="3 6" id="KW-0812">Transmembrane</keyword>
<feature type="transmembrane region" description="Helical" evidence="6">
    <location>
        <begin position="192"/>
        <end position="216"/>
    </location>
</feature>
<dbReference type="InterPro" id="IPR018212">
    <property type="entry name" value="Na/solute_symporter_CS"/>
</dbReference>
<evidence type="ECO:0000256" key="2">
    <source>
        <dbReference type="ARBA" id="ARBA00006434"/>
    </source>
</evidence>
<feature type="transmembrane region" description="Helical" evidence="6">
    <location>
        <begin position="155"/>
        <end position="180"/>
    </location>
</feature>
<feature type="transmembrane region" description="Helical" evidence="6">
    <location>
        <begin position="274"/>
        <end position="299"/>
    </location>
</feature>
<proteinExistence type="inferred from homology"/>
<organism evidence="7">
    <name type="scientific">marine metagenome</name>
    <dbReference type="NCBI Taxonomy" id="408172"/>
    <lineage>
        <taxon>unclassified sequences</taxon>
        <taxon>metagenomes</taxon>
        <taxon>ecological metagenomes</taxon>
    </lineage>
</organism>
<keyword evidence="4 6" id="KW-1133">Transmembrane helix</keyword>
<evidence type="ECO:0000256" key="4">
    <source>
        <dbReference type="ARBA" id="ARBA00022989"/>
    </source>
</evidence>
<dbReference type="PROSITE" id="PS00456">
    <property type="entry name" value="NA_SOLUT_SYMP_1"/>
    <property type="match status" value="1"/>
</dbReference>
<evidence type="ECO:0000256" key="3">
    <source>
        <dbReference type="ARBA" id="ARBA00022692"/>
    </source>
</evidence>
<dbReference type="PROSITE" id="PS50283">
    <property type="entry name" value="NA_SOLUT_SYMP_3"/>
    <property type="match status" value="1"/>
</dbReference>
<protein>
    <recommendedName>
        <fullName evidence="8">Solute:sodium symporter family transporter</fullName>
    </recommendedName>
</protein>
<evidence type="ECO:0000256" key="6">
    <source>
        <dbReference type="SAM" id="Phobius"/>
    </source>
</evidence>
<evidence type="ECO:0000256" key="1">
    <source>
        <dbReference type="ARBA" id="ARBA00004141"/>
    </source>
</evidence>
<dbReference type="Pfam" id="PF00474">
    <property type="entry name" value="SSF"/>
    <property type="match status" value="1"/>
</dbReference>
<feature type="transmembrane region" description="Helical" evidence="6">
    <location>
        <begin position="12"/>
        <end position="31"/>
    </location>
</feature>
<dbReference type="PANTHER" id="PTHR11819:SF195">
    <property type="entry name" value="SODIUM_GLUCOSE COTRANSPORTER 4"/>
    <property type="match status" value="1"/>
</dbReference>
<reference evidence="7" key="1">
    <citation type="submission" date="2018-05" db="EMBL/GenBank/DDBJ databases">
        <authorList>
            <person name="Lanie J.A."/>
            <person name="Ng W.-L."/>
            <person name="Kazmierczak K.M."/>
            <person name="Andrzejewski T.M."/>
            <person name="Davidsen T.M."/>
            <person name="Wayne K.J."/>
            <person name="Tettelin H."/>
            <person name="Glass J.I."/>
            <person name="Rusch D."/>
            <person name="Podicherti R."/>
            <person name="Tsui H.-C.T."/>
            <person name="Winkler M.E."/>
        </authorList>
    </citation>
    <scope>NUCLEOTIDE SEQUENCE</scope>
</reference>
<keyword evidence="5 6" id="KW-0472">Membrane</keyword>
<dbReference type="EMBL" id="UINC01001346">
    <property type="protein sequence ID" value="SUZ78247.1"/>
    <property type="molecule type" value="Genomic_DNA"/>
</dbReference>
<dbReference type="NCBIfam" id="NF007790">
    <property type="entry name" value="PRK10484.1"/>
    <property type="match status" value="1"/>
</dbReference>
<feature type="transmembrane region" description="Helical" evidence="6">
    <location>
        <begin position="427"/>
        <end position="446"/>
    </location>
</feature>
<sequence>VSSEASVTWTLWDGLSFALFLVAVVGVSLYVSRREHSVQDYFLAGRSLTWSLIGFSLIASNISTEQFVGMAGASFGQAGLAIASYEWIGAATLVFVALVLLPRFLRLGIYTMPEFLEHRYGPVPRTIMAVYMLVAYVGVAIAAVLYSGAIGLEAIFGLDLIVGIWLIGGMAGIYTIYGGLKAVVWSDLLQGLALLVGGGIVTIIGLRHVGGLSAFLDANAAKLHMVLPADHPELPWTALLIGIWIPNLFYWGFNQFITQRTLAAKTLAQGQRGIILAAGLKLLIPFIVVFPGIMAFQLFGSEIENGDQAYPILIARLLPSGLRGLLFAALFGAVMSSLDSMLNSASTIYTMDIVKRWFRSGATPSELVRTGRVTTAILVVVGCLLAPLPGRFEGVFQYIQLVWGFISPGVVTVFLVGLLVPRATATSATAALLLGVPIYAFLLWWFPEVAFLNHMAITAGILTIVMLSLTAASPRAVPWRLVSVTPHLDLTPDPAARGLGAIVLVATAGLYVAFW</sequence>